<organism evidence="2 3">
    <name type="scientific">Muribaculum intestinale</name>
    <dbReference type="NCBI Taxonomy" id="1796646"/>
    <lineage>
        <taxon>Bacteria</taxon>
        <taxon>Pseudomonadati</taxon>
        <taxon>Bacteroidota</taxon>
        <taxon>Bacteroidia</taxon>
        <taxon>Bacteroidales</taxon>
        <taxon>Muribaculaceae</taxon>
        <taxon>Muribaculum</taxon>
    </lineage>
</organism>
<dbReference type="Gene3D" id="3.60.120.10">
    <property type="entry name" value="Anthranilate synthase"/>
    <property type="match status" value="1"/>
</dbReference>
<dbReference type="SUPFAM" id="SSF56322">
    <property type="entry name" value="ADC synthase"/>
    <property type="match status" value="1"/>
</dbReference>
<dbReference type="AlphaFoldDB" id="A0A1B1S7S3"/>
<dbReference type="PANTHER" id="PTHR42839">
    <property type="entry name" value="ISOCHORISMATE SYNTHASE ENTC"/>
    <property type="match status" value="1"/>
</dbReference>
<evidence type="ECO:0000313" key="2">
    <source>
        <dbReference type="EMBL" id="ANU62848.2"/>
    </source>
</evidence>
<proteinExistence type="predicted"/>
<sequence>MLQNPQGKMHLKSANPKITFVMKHPLKESVGNALRRRVPMALYAFPGIDEPYCFFEAATVGTLNDDEHDFGFFYAPFINKGEAPRIIIPCDNTDSMSVDSVGDIRFPVSTEFGLYKEHVSAIAAHHMAQSGGKTVYARRISDPEAVVDWPSMAFDYFSAFPDTFRFMFATPDAGCWLGASPELLIRRDAGSSLLTTMALAGTLRDNTSEWDEKNIEEHDYVTRFILDVFASLGIEAAVSGAEDVRFGSIRHLCHRITAHYSGPIIPLLNALSPTPALSGSPRAEAIDMISLLEGHRSLYGGYVGVNSPSGIRAFVNLRSMNFNHKGGYCLYAGGGITSLSQPSDEWLETEAKSAVLRRCISAHTINPSSAYPNPVYETPS</sequence>
<dbReference type="InterPro" id="IPR005801">
    <property type="entry name" value="ADC_synthase"/>
</dbReference>
<dbReference type="EMBL" id="CP015402">
    <property type="protein sequence ID" value="ANU62848.2"/>
    <property type="molecule type" value="Genomic_DNA"/>
</dbReference>
<dbReference type="KEGG" id="pary:A4V02_03335"/>
<accession>A0A1Z2XDX3</accession>
<feature type="domain" description="Chorismate-utilising enzyme C-terminal" evidence="1">
    <location>
        <begin position="115"/>
        <end position="352"/>
    </location>
</feature>
<dbReference type="InterPro" id="IPR015890">
    <property type="entry name" value="Chorismate_C"/>
</dbReference>
<evidence type="ECO:0000259" key="1">
    <source>
        <dbReference type="Pfam" id="PF00425"/>
    </source>
</evidence>
<reference evidence="3" key="1">
    <citation type="submission" date="2016-04" db="EMBL/GenBank/DDBJ databases">
        <title>Complete Genome Sequences of Twelve Strains of a Stable Defined Moderately Diverse Mouse Microbiota 2 (sDMDMm2).</title>
        <authorList>
            <person name="Uchimura Y."/>
            <person name="Wyss M."/>
            <person name="Brugiroux S."/>
            <person name="Limenitakis J.P."/>
            <person name="Stecher B."/>
            <person name="McCoy K.D."/>
            <person name="Macpherson A.J."/>
        </authorList>
    </citation>
    <scope>NUCLEOTIDE SEQUENCE [LARGE SCALE GENOMIC DNA]</scope>
    <source>
        <strain evidence="3">YL27</strain>
    </source>
</reference>
<dbReference type="OrthoDB" id="9806579at2"/>
<protein>
    <recommendedName>
        <fullName evidence="1">Chorismate-utilising enzyme C-terminal domain-containing protein</fullName>
    </recommendedName>
</protein>
<evidence type="ECO:0000313" key="3">
    <source>
        <dbReference type="Proteomes" id="UP000186351"/>
    </source>
</evidence>
<name>A0A1B1S7S3_9BACT</name>
<accession>A0A1B1S7S3</accession>
<dbReference type="STRING" id="1796646.A4V02_03335"/>
<dbReference type="Proteomes" id="UP000186351">
    <property type="component" value="Chromosome"/>
</dbReference>
<gene>
    <name evidence="2" type="ORF">A4V02_03335</name>
</gene>
<dbReference type="Pfam" id="PF00425">
    <property type="entry name" value="Chorismate_bind"/>
    <property type="match status" value="1"/>
</dbReference>
<keyword evidence="3" id="KW-1185">Reference proteome</keyword>
<dbReference type="PANTHER" id="PTHR42839:SF2">
    <property type="entry name" value="ISOCHORISMATE SYNTHASE ENTC"/>
    <property type="match status" value="1"/>
</dbReference>